<keyword evidence="2" id="KW-0472">Membrane</keyword>
<feature type="transmembrane region" description="Helical" evidence="2">
    <location>
        <begin position="131"/>
        <end position="158"/>
    </location>
</feature>
<dbReference type="RefSeq" id="WP_068325081.1">
    <property type="nucleotide sequence ID" value="NZ_CP104874.1"/>
</dbReference>
<protein>
    <submittedName>
        <fullName evidence="4">DUF4190 domain-containing protein</fullName>
    </submittedName>
</protein>
<feature type="region of interest" description="Disordered" evidence="1">
    <location>
        <begin position="1"/>
        <end position="80"/>
    </location>
</feature>
<feature type="transmembrane region" description="Helical" evidence="2">
    <location>
        <begin position="86"/>
        <end position="119"/>
    </location>
</feature>
<dbReference type="EMBL" id="CP104874">
    <property type="protein sequence ID" value="WWF05399.1"/>
    <property type="molecule type" value="Genomic_DNA"/>
</dbReference>
<evidence type="ECO:0000256" key="2">
    <source>
        <dbReference type="SAM" id="Phobius"/>
    </source>
</evidence>
<evidence type="ECO:0000256" key="1">
    <source>
        <dbReference type="SAM" id="MobiDB-lite"/>
    </source>
</evidence>
<feature type="domain" description="DUF4190" evidence="3">
    <location>
        <begin position="87"/>
        <end position="148"/>
    </location>
</feature>
<dbReference type="Pfam" id="PF13828">
    <property type="entry name" value="DUF4190"/>
    <property type="match status" value="1"/>
</dbReference>
<organism evidence="4 5">
    <name type="scientific">Janibacter terrae</name>
    <dbReference type="NCBI Taxonomy" id="103817"/>
    <lineage>
        <taxon>Bacteria</taxon>
        <taxon>Bacillati</taxon>
        <taxon>Actinomycetota</taxon>
        <taxon>Actinomycetes</taxon>
        <taxon>Micrococcales</taxon>
        <taxon>Intrasporangiaceae</taxon>
        <taxon>Janibacter</taxon>
    </lineage>
</organism>
<dbReference type="Proteomes" id="UP001381003">
    <property type="component" value="Chromosome"/>
</dbReference>
<feature type="compositionally biased region" description="Low complexity" evidence="1">
    <location>
        <begin position="55"/>
        <end position="65"/>
    </location>
</feature>
<keyword evidence="5" id="KW-1185">Reference proteome</keyword>
<accession>A0ABZ2FDK9</accession>
<keyword evidence="2" id="KW-0812">Transmembrane</keyword>
<keyword evidence="2" id="KW-1133">Transmembrane helix</keyword>
<name>A0ABZ2FDK9_9MICO</name>
<gene>
    <name evidence="4" type="ORF">N5P18_00560</name>
</gene>
<proteinExistence type="predicted"/>
<sequence length="167" mass="16534">MTTPPPPPGSGGNQPYDPTGSNPYPSSEGSGSTPSGSTPAGSFPGATPPPPPGAPSYGSPSGGMPPQAPPPGGGFPQQGQSNNGKIMSIISIVTGVIGLCCCSWFVFSIAAVVLGYLGGKEFDKTGEKKTLAQVGLGLGVLGIVLGIIVWILTATGVIDANFYSDLS</sequence>
<evidence type="ECO:0000313" key="4">
    <source>
        <dbReference type="EMBL" id="WWF05399.1"/>
    </source>
</evidence>
<feature type="compositionally biased region" description="Low complexity" evidence="1">
    <location>
        <begin position="23"/>
        <end position="45"/>
    </location>
</feature>
<dbReference type="InterPro" id="IPR025241">
    <property type="entry name" value="DUF4190"/>
</dbReference>
<reference evidence="4 5" key="1">
    <citation type="submission" date="2022-09" db="EMBL/GenBank/DDBJ databases">
        <title>Complete genome sequence of Janibacter terrae strain COS04-44, PCL-degrading bacteria isolated from oil spilled coast.</title>
        <authorList>
            <person name="Park H."/>
            <person name="Kim J.Y."/>
            <person name="An S.H."/>
            <person name="Lee C.M."/>
            <person name="Weon H.-Y."/>
        </authorList>
    </citation>
    <scope>NUCLEOTIDE SEQUENCE [LARGE SCALE GENOMIC DNA]</scope>
    <source>
        <strain evidence="4 5">COS04-44</strain>
    </source>
</reference>
<evidence type="ECO:0000313" key="5">
    <source>
        <dbReference type="Proteomes" id="UP001381003"/>
    </source>
</evidence>
<evidence type="ECO:0000259" key="3">
    <source>
        <dbReference type="Pfam" id="PF13828"/>
    </source>
</evidence>